<accession>A0ABT0SKD9</accession>
<organism evidence="4 5">
    <name type="scientific">Stenotrophomonas mori</name>
    <dbReference type="NCBI Taxonomy" id="2871096"/>
    <lineage>
        <taxon>Bacteria</taxon>
        <taxon>Pseudomonadati</taxon>
        <taxon>Pseudomonadota</taxon>
        <taxon>Gammaproteobacteria</taxon>
        <taxon>Lysobacterales</taxon>
        <taxon>Lysobacteraceae</taxon>
        <taxon>Stenotrophomonas</taxon>
    </lineage>
</organism>
<reference evidence="4 5" key="1">
    <citation type="submission" date="2021-08" db="EMBL/GenBank/DDBJ databases">
        <title>Novel members of of the genus Stenotrophomonas from differernt environment.</title>
        <authorList>
            <person name="Deng Y."/>
        </authorList>
    </citation>
    <scope>NUCLEOTIDE SEQUENCE [LARGE SCALE GENOMIC DNA]</scope>
    <source>
        <strain evidence="4 5">CPCC 101365</strain>
    </source>
</reference>
<dbReference type="PANTHER" id="PTHR43877:SF2">
    <property type="entry name" value="AMINOALKYLPHOSPHONATE N-ACETYLTRANSFERASE-RELATED"/>
    <property type="match status" value="1"/>
</dbReference>
<name>A0ABT0SKD9_9GAMM</name>
<dbReference type="Proteomes" id="UP001431235">
    <property type="component" value="Unassembled WGS sequence"/>
</dbReference>
<sequence length="181" mass="20048">MHIRALDPHDAAALRHCRLQALEESPEAFLSSHAEALATPLAALETELADPAIHYLGAFNDHGLVGFMRYVRFSRHARQHVAEVRSVYVRRAQRGQGVARQLLQRLIDSARGAGIESLILSVLADNHPARRLYDSSGFQLYGVEPRAVRHGPHYQDQALYVLDLGRSGVSATPLDAGRTER</sequence>
<evidence type="ECO:0000313" key="4">
    <source>
        <dbReference type="EMBL" id="MCL7715800.1"/>
    </source>
</evidence>
<dbReference type="CDD" id="cd04301">
    <property type="entry name" value="NAT_SF"/>
    <property type="match status" value="1"/>
</dbReference>
<protein>
    <submittedName>
        <fullName evidence="4">GNAT family N-acetyltransferase</fullName>
    </submittedName>
</protein>
<dbReference type="PANTHER" id="PTHR43877">
    <property type="entry name" value="AMINOALKYLPHOSPHONATE N-ACETYLTRANSFERASE-RELATED-RELATED"/>
    <property type="match status" value="1"/>
</dbReference>
<dbReference type="InterPro" id="IPR000182">
    <property type="entry name" value="GNAT_dom"/>
</dbReference>
<dbReference type="PROSITE" id="PS51186">
    <property type="entry name" value="GNAT"/>
    <property type="match status" value="1"/>
</dbReference>
<gene>
    <name evidence="4" type="ORF">K5L01_14235</name>
</gene>
<dbReference type="SUPFAM" id="SSF55729">
    <property type="entry name" value="Acyl-CoA N-acyltransferases (Nat)"/>
    <property type="match status" value="1"/>
</dbReference>
<dbReference type="InterPro" id="IPR016181">
    <property type="entry name" value="Acyl_CoA_acyltransferase"/>
</dbReference>
<dbReference type="RefSeq" id="WP_250065281.1">
    <property type="nucleotide sequence ID" value="NZ_JAIKTS010000006.1"/>
</dbReference>
<dbReference type="InterPro" id="IPR050832">
    <property type="entry name" value="Bact_Acetyltransf"/>
</dbReference>
<evidence type="ECO:0000256" key="1">
    <source>
        <dbReference type="ARBA" id="ARBA00022679"/>
    </source>
</evidence>
<evidence type="ECO:0000313" key="5">
    <source>
        <dbReference type="Proteomes" id="UP001431235"/>
    </source>
</evidence>
<proteinExistence type="predicted"/>
<keyword evidence="1" id="KW-0808">Transferase</keyword>
<evidence type="ECO:0000259" key="3">
    <source>
        <dbReference type="PROSITE" id="PS51186"/>
    </source>
</evidence>
<dbReference type="Pfam" id="PF00583">
    <property type="entry name" value="Acetyltransf_1"/>
    <property type="match status" value="1"/>
</dbReference>
<evidence type="ECO:0000256" key="2">
    <source>
        <dbReference type="ARBA" id="ARBA00023315"/>
    </source>
</evidence>
<feature type="domain" description="N-acetyltransferase" evidence="3">
    <location>
        <begin position="1"/>
        <end position="165"/>
    </location>
</feature>
<keyword evidence="5" id="KW-1185">Reference proteome</keyword>
<dbReference type="EMBL" id="JAIKTS010000006">
    <property type="protein sequence ID" value="MCL7715800.1"/>
    <property type="molecule type" value="Genomic_DNA"/>
</dbReference>
<dbReference type="Gene3D" id="3.40.630.30">
    <property type="match status" value="1"/>
</dbReference>
<comment type="caution">
    <text evidence="4">The sequence shown here is derived from an EMBL/GenBank/DDBJ whole genome shotgun (WGS) entry which is preliminary data.</text>
</comment>
<keyword evidence="2" id="KW-0012">Acyltransferase</keyword>